<name>A0A2N3HJY9_9FLAO</name>
<evidence type="ECO:0000313" key="2">
    <source>
        <dbReference type="EMBL" id="PKQ45290.1"/>
    </source>
</evidence>
<comment type="caution">
    <text evidence="2">The sequence shown here is derived from an EMBL/GenBank/DDBJ whole genome shotgun (WGS) entry which is preliminary data.</text>
</comment>
<protein>
    <recommendedName>
        <fullName evidence="4">DUF4129 domain-containing protein</fullName>
    </recommendedName>
</protein>
<accession>A0A2N3HJY9</accession>
<keyword evidence="1" id="KW-0472">Membrane</keyword>
<keyword evidence="1" id="KW-0812">Transmembrane</keyword>
<dbReference type="AlphaFoldDB" id="A0A2N3HJY9"/>
<dbReference type="Proteomes" id="UP000233435">
    <property type="component" value="Unassembled WGS sequence"/>
</dbReference>
<sequence length="221" mass="25606">MGNSSVMTFQEPNTSRTFDADFKDRYSGNKYNYEGKKIISKTPSGSGNYEDYKNKNPKVNVDDNDSFTINLGPLGWLFYSALFAAVGYLIYILLNEGGSGLFSSKRHKKIEDFEDITSENIENADINALINRAENNQDYRLAIRYYYLLVLKTLNLKNHIKFEDDKTNADYLNDIKSKPFSSAFEYISYLYNYIWYGEFPLDIDQYAKAKDKFVTLLNQVK</sequence>
<keyword evidence="3" id="KW-1185">Reference proteome</keyword>
<reference evidence="2 3" key="1">
    <citation type="submission" date="2017-12" db="EMBL/GenBank/DDBJ databases">
        <title>Confluentibacter flavum sp. nov., isolated from the saline lake.</title>
        <authorList>
            <person name="Yu L."/>
        </authorList>
    </citation>
    <scope>NUCLEOTIDE SEQUENCE [LARGE SCALE GENOMIC DNA]</scope>
    <source>
        <strain evidence="2 3">3B</strain>
    </source>
</reference>
<keyword evidence="1" id="KW-1133">Transmembrane helix</keyword>
<evidence type="ECO:0000313" key="3">
    <source>
        <dbReference type="Proteomes" id="UP000233435"/>
    </source>
</evidence>
<evidence type="ECO:0000256" key="1">
    <source>
        <dbReference type="SAM" id="Phobius"/>
    </source>
</evidence>
<gene>
    <name evidence="2" type="ORF">CSW08_08730</name>
</gene>
<evidence type="ECO:0008006" key="4">
    <source>
        <dbReference type="Google" id="ProtNLM"/>
    </source>
</evidence>
<dbReference type="EMBL" id="PJEO01000028">
    <property type="protein sequence ID" value="PKQ45290.1"/>
    <property type="molecule type" value="Genomic_DNA"/>
</dbReference>
<proteinExistence type="predicted"/>
<feature type="transmembrane region" description="Helical" evidence="1">
    <location>
        <begin position="76"/>
        <end position="94"/>
    </location>
</feature>
<organism evidence="2 3">
    <name type="scientific">Confluentibacter flavum</name>
    <dbReference type="NCBI Taxonomy" id="1909700"/>
    <lineage>
        <taxon>Bacteria</taxon>
        <taxon>Pseudomonadati</taxon>
        <taxon>Bacteroidota</taxon>
        <taxon>Flavobacteriia</taxon>
        <taxon>Flavobacteriales</taxon>
        <taxon>Flavobacteriaceae</taxon>
        <taxon>Confluentibacter</taxon>
    </lineage>
</organism>